<reference evidence="2" key="1">
    <citation type="journal article" date="2019" name="Int. J. Syst. Evol. Microbiol.">
        <title>The Global Catalogue of Microorganisms (GCM) 10K type strain sequencing project: providing services to taxonomists for standard genome sequencing and annotation.</title>
        <authorList>
            <consortium name="The Broad Institute Genomics Platform"/>
            <consortium name="The Broad Institute Genome Sequencing Center for Infectious Disease"/>
            <person name="Wu L."/>
            <person name="Ma J."/>
        </authorList>
    </citation>
    <scope>NUCLEOTIDE SEQUENCE [LARGE SCALE GENOMIC DNA]</scope>
    <source>
        <strain evidence="2">KCTC 52274</strain>
    </source>
</reference>
<name>A0ABW5LCY0_9FLAO</name>
<comment type="caution">
    <text evidence="1">The sequence shown here is derived from an EMBL/GenBank/DDBJ whole genome shotgun (WGS) entry which is preliminary data.</text>
</comment>
<sequence length="247" mass="28368">MKTKLKEIEEERGVKINYACESGSRAWGFASPDSDYDVRFLYTKPLAWYLSVSEKRDTIDIMDGDFDAVGWELRKSLQLLKKSNVPAIEHLFSPIIYLGEDAIVSELRSIASECFSPIACMFHYLSMSKKYEEKLTGETIKLKSLFYALRTSMAGKWILEHKTMPSVVFSEMLSLVSDDIADEIKSLMEIKSKNDESYMHSRNEKVIEFISETIAMNNKYSKSLPSGKPDHERIDAFLFKCITETEE</sequence>
<accession>A0ABW5LCY0</accession>
<protein>
    <submittedName>
        <fullName evidence="1">DNA polymerase beta superfamily protein</fullName>
    </submittedName>
</protein>
<dbReference type="RefSeq" id="WP_378291609.1">
    <property type="nucleotide sequence ID" value="NZ_JBHULE010000019.1"/>
</dbReference>
<dbReference type="InterPro" id="IPR018775">
    <property type="entry name" value="RlaP"/>
</dbReference>
<evidence type="ECO:0000313" key="1">
    <source>
        <dbReference type="EMBL" id="MFD2562748.1"/>
    </source>
</evidence>
<keyword evidence="2" id="KW-1185">Reference proteome</keyword>
<organism evidence="1 2">
    <name type="scientific">Aquimarina rubra</name>
    <dbReference type="NCBI Taxonomy" id="1920033"/>
    <lineage>
        <taxon>Bacteria</taxon>
        <taxon>Pseudomonadati</taxon>
        <taxon>Bacteroidota</taxon>
        <taxon>Flavobacteriia</taxon>
        <taxon>Flavobacteriales</taxon>
        <taxon>Flavobacteriaceae</taxon>
        <taxon>Aquimarina</taxon>
    </lineage>
</organism>
<dbReference type="PANTHER" id="PTHR34817">
    <property type="entry name" value="NUCLEOTIDYLTRANSFERASE"/>
    <property type="match status" value="1"/>
</dbReference>
<evidence type="ECO:0000313" key="2">
    <source>
        <dbReference type="Proteomes" id="UP001597319"/>
    </source>
</evidence>
<dbReference type="EMBL" id="JBHULE010000019">
    <property type="protein sequence ID" value="MFD2562748.1"/>
    <property type="molecule type" value="Genomic_DNA"/>
</dbReference>
<gene>
    <name evidence="1" type="ORF">ACFSR1_08690</name>
</gene>
<dbReference type="Pfam" id="PF10127">
    <property type="entry name" value="RlaP"/>
    <property type="match status" value="1"/>
</dbReference>
<dbReference type="Proteomes" id="UP001597319">
    <property type="component" value="Unassembled WGS sequence"/>
</dbReference>
<proteinExistence type="predicted"/>
<dbReference type="PANTHER" id="PTHR34817:SF2">
    <property type="entry name" value="NUCLEOTIDYLTRANSFERASE"/>
    <property type="match status" value="1"/>
</dbReference>